<gene>
    <name evidence="1" type="ORF">ACE3NQ_05610</name>
</gene>
<dbReference type="EMBL" id="JBHILM010000004">
    <property type="protein sequence ID" value="MFB5680394.1"/>
    <property type="molecule type" value="Genomic_DNA"/>
</dbReference>
<keyword evidence="2" id="KW-1185">Reference proteome</keyword>
<dbReference type="PANTHER" id="PTHR39183">
    <property type="entry name" value="SPORE COAT PROTEIN F-LIKE PROTEIN YHCQ"/>
    <property type="match status" value="1"/>
</dbReference>
<protein>
    <recommendedName>
        <fullName evidence="3">Spore coat protein</fullName>
    </recommendedName>
</protein>
<dbReference type="PANTHER" id="PTHR39183:SF1">
    <property type="entry name" value="SPORE COAT PROTEIN F-LIKE PROTEIN YHCQ"/>
    <property type="match status" value="1"/>
</dbReference>
<evidence type="ECO:0000313" key="2">
    <source>
        <dbReference type="Proteomes" id="UP001580407"/>
    </source>
</evidence>
<evidence type="ECO:0000313" key="1">
    <source>
        <dbReference type="EMBL" id="MFB5680394.1"/>
    </source>
</evidence>
<reference evidence="1 2" key="1">
    <citation type="submission" date="2024-09" db="EMBL/GenBank/DDBJ databases">
        <authorList>
            <person name="Ruan L."/>
        </authorList>
    </citation>
    <scope>NUCLEOTIDE SEQUENCE [LARGE SCALE GENOMIC DNA]</scope>
    <source>
        <strain evidence="1 2">D33</strain>
    </source>
</reference>
<proteinExistence type="predicted"/>
<dbReference type="RefSeq" id="WP_375524192.1">
    <property type="nucleotide sequence ID" value="NZ_JBHILM010000004.1"/>
</dbReference>
<sequence length="67" mass="7711">MQYPTYGLHETLEVHEMTVFKSLCMTKSKTMQMLAADPELKQILQQDVQLATRQLQELSGILSSRLQ</sequence>
<comment type="caution">
    <text evidence="1">The sequence shown here is derived from an EMBL/GenBank/DDBJ whole genome shotgun (WGS) entry which is preliminary data.</text>
</comment>
<dbReference type="InterPro" id="IPR012851">
    <property type="entry name" value="Spore_coat_CotF-like"/>
</dbReference>
<evidence type="ECO:0008006" key="3">
    <source>
        <dbReference type="Google" id="ProtNLM"/>
    </source>
</evidence>
<organism evidence="1 2">
    <name type="scientific">Paenibacillus terreus</name>
    <dbReference type="NCBI Taxonomy" id="1387834"/>
    <lineage>
        <taxon>Bacteria</taxon>
        <taxon>Bacillati</taxon>
        <taxon>Bacillota</taxon>
        <taxon>Bacilli</taxon>
        <taxon>Bacillales</taxon>
        <taxon>Paenibacillaceae</taxon>
        <taxon>Paenibacillus</taxon>
    </lineage>
</organism>
<name>A0ABV5B633_9BACL</name>
<dbReference type="Proteomes" id="UP001580407">
    <property type="component" value="Unassembled WGS sequence"/>
</dbReference>
<accession>A0ABV5B633</accession>